<name>A0A0T9QZW8_9GAMM</name>
<evidence type="ECO:0000313" key="5">
    <source>
        <dbReference type="Proteomes" id="UP000041882"/>
    </source>
</evidence>
<keyword evidence="2" id="KW-0732">Signal</keyword>
<dbReference type="InterPro" id="IPR038161">
    <property type="entry name" value="VirB9/CagX/TrbG_C_sf"/>
</dbReference>
<keyword evidence="3" id="KW-0812">Transmembrane</keyword>
<dbReference type="Proteomes" id="UP000041882">
    <property type="component" value="Unassembled WGS sequence"/>
</dbReference>
<accession>A0A0T9QZW8</accession>
<dbReference type="Gene3D" id="2.60.40.2500">
    <property type="match status" value="1"/>
</dbReference>
<protein>
    <submittedName>
        <fullName evidence="4">TriH protein</fullName>
    </submittedName>
</protein>
<keyword evidence="5" id="KW-1185">Reference proteome</keyword>
<dbReference type="InterPro" id="IPR033645">
    <property type="entry name" value="VirB9/CagX/TrbG_C"/>
</dbReference>
<feature type="transmembrane region" description="Helical" evidence="3">
    <location>
        <begin position="29"/>
        <end position="54"/>
    </location>
</feature>
<dbReference type="CDD" id="cd06911">
    <property type="entry name" value="VirB9_CagX_TrbG"/>
    <property type="match status" value="1"/>
</dbReference>
<dbReference type="AlphaFoldDB" id="A0A0T9QZW8"/>
<proteinExistence type="inferred from homology"/>
<dbReference type="InterPro" id="IPR010258">
    <property type="entry name" value="Conjugal_tfr_TrbG/VirB9/CagX"/>
</dbReference>
<evidence type="ECO:0000256" key="1">
    <source>
        <dbReference type="ARBA" id="ARBA00006135"/>
    </source>
</evidence>
<evidence type="ECO:0000256" key="2">
    <source>
        <dbReference type="ARBA" id="ARBA00022729"/>
    </source>
</evidence>
<evidence type="ECO:0000313" key="4">
    <source>
        <dbReference type="EMBL" id="CNI37564.1"/>
    </source>
</evidence>
<keyword evidence="3" id="KW-0472">Membrane</keyword>
<dbReference type="EMBL" id="CQAW01000029">
    <property type="protein sequence ID" value="CNI37564.1"/>
    <property type="molecule type" value="Genomic_DNA"/>
</dbReference>
<dbReference type="NCBIfam" id="TIGR02781">
    <property type="entry name" value="VirB9"/>
    <property type="match status" value="1"/>
</dbReference>
<organism evidence="4 5">
    <name type="scientific">Yersinia thracica</name>
    <dbReference type="NCBI Taxonomy" id="2890319"/>
    <lineage>
        <taxon>Bacteria</taxon>
        <taxon>Pseudomonadati</taxon>
        <taxon>Pseudomonadota</taxon>
        <taxon>Gammaproteobacteria</taxon>
        <taxon>Enterobacterales</taxon>
        <taxon>Yersiniaceae</taxon>
        <taxon>Yersinia</taxon>
    </lineage>
</organism>
<comment type="similarity">
    <text evidence="1">Belongs to the TrbG/VirB9 family.</text>
</comment>
<sequence length="334" mass="37104">MDIILSSLMAALLLTIILSYCISMGTRTSFVLLVLLGLVTFFLFTLISPALAAATPQGSSFDSRMQQVSYNAQNATVINARAGYVTTLVFSDDEAVISTQVGFVKGWSVTSEANRVYIRPAPITQPSVDGEGKEIQEVFNPTAKDWKTNLFVTTTKHFYSLELSVLDGEEMPKNLAFVVTYRYPDAVRQKAEQAQTAREKEWQDQQAKTRIDQALKNGQAPRNWDYSMRVAPDSRMITPDFAYDDGRFTYLGFSPLKKFPSVFLYENGTEQIANFAVEQKGNFKVMVIQHVTPTLVLRYGKAVVGVVNKGYGKVSVAVTSNTVSPVVERVEVKP</sequence>
<evidence type="ECO:0000256" key="3">
    <source>
        <dbReference type="SAM" id="Phobius"/>
    </source>
</evidence>
<reference evidence="5" key="1">
    <citation type="submission" date="2015-03" db="EMBL/GenBank/DDBJ databases">
        <authorList>
            <consortium name="Pathogen Informatics"/>
            <person name="Murphy D."/>
        </authorList>
    </citation>
    <scope>NUCLEOTIDE SEQUENCE [LARGE SCALE GENOMIC DNA]</scope>
    <source>
        <strain evidence="5">IP6945</strain>
    </source>
</reference>
<keyword evidence="3" id="KW-1133">Transmembrane helix</keyword>
<dbReference type="Pfam" id="PF03524">
    <property type="entry name" value="CagX"/>
    <property type="match status" value="1"/>
</dbReference>
<dbReference type="InterPro" id="IPR014148">
    <property type="entry name" value="VirB9"/>
</dbReference>
<gene>
    <name evidence="4" type="primary">triH</name>
    <name evidence="4" type="ORF">ERS008472_03982</name>
</gene>